<evidence type="ECO:0000313" key="7">
    <source>
        <dbReference type="Proteomes" id="UP000178109"/>
    </source>
</evidence>
<comment type="caution">
    <text evidence="6">The sequence shown here is derived from an EMBL/GenBank/DDBJ whole genome shotgun (WGS) entry which is preliminary data.</text>
</comment>
<dbReference type="InterPro" id="IPR041575">
    <property type="entry name" value="Rubredoxin_C"/>
</dbReference>
<comment type="cofactor">
    <cofactor evidence="1">
        <name>FAD</name>
        <dbReference type="ChEBI" id="CHEBI:57692"/>
    </cofactor>
</comment>
<dbReference type="PRINTS" id="PR00368">
    <property type="entry name" value="FADPNR"/>
</dbReference>
<sequence>MGTRYLIIGAGIAGSTAAEAIRERDKEGEITLISGEPELVYSRILLTKFFKGKLAREKLFLKTSESLGAKGITVKAGVWAKSIDTSAKTAALDNGDVLSFDKLLIATGGQPKKWAVPGADKKGVFHFQTLADTEAMAQYAKSAKVAAVVGGGFVSLDLIDVLLHYKIETHLFLRQSYYWSQLMDEEQGLRLVKKLESLGVIVHSNQTIVEVKGNESVSAVKTNTGLEVAVDMVGYGIGLERNIEFLAGSGIKTNQGVVVNEYLESSVPGIFAAGDAAEFFDATIGKTHVLGNWDNALGQGKIAGLNMAGERAPYQELTSYSMSIGGLIVATVGNTTVSDSDEIIVRKNENDYIKILLAQNRVIGAAFVGGIRDLVGIKKLIAENMKLNGKEKEQLRNSQTVIPSP</sequence>
<evidence type="ECO:0000259" key="5">
    <source>
        <dbReference type="Pfam" id="PF18267"/>
    </source>
</evidence>
<dbReference type="SUPFAM" id="SSF51905">
    <property type="entry name" value="FAD/NAD(P)-binding domain"/>
    <property type="match status" value="2"/>
</dbReference>
<reference evidence="6 7" key="1">
    <citation type="journal article" date="2016" name="Nat. Commun.">
        <title>Thousands of microbial genomes shed light on interconnected biogeochemical processes in an aquifer system.</title>
        <authorList>
            <person name="Anantharaman K."/>
            <person name="Brown C.T."/>
            <person name="Hug L.A."/>
            <person name="Sharon I."/>
            <person name="Castelle C.J."/>
            <person name="Probst A.J."/>
            <person name="Thomas B.C."/>
            <person name="Singh A."/>
            <person name="Wilkins M.J."/>
            <person name="Karaoz U."/>
            <person name="Brodie E.L."/>
            <person name="Williams K.H."/>
            <person name="Hubbard S.S."/>
            <person name="Banfield J.F."/>
        </authorList>
    </citation>
    <scope>NUCLEOTIDE SEQUENCE [LARGE SCALE GENOMIC DNA]</scope>
</reference>
<dbReference type="PANTHER" id="PTHR43429:SF3">
    <property type="entry name" value="NITRITE REDUCTASE [NAD(P)H]"/>
    <property type="match status" value="1"/>
</dbReference>
<dbReference type="InterPro" id="IPR023753">
    <property type="entry name" value="FAD/NAD-binding_dom"/>
</dbReference>
<evidence type="ECO:0000256" key="1">
    <source>
        <dbReference type="ARBA" id="ARBA00001974"/>
    </source>
</evidence>
<name>A0A1G2BT79_9BACT</name>
<keyword evidence="3" id="KW-0274">FAD</keyword>
<dbReference type="AlphaFoldDB" id="A0A1G2BT79"/>
<dbReference type="PRINTS" id="PR00469">
    <property type="entry name" value="PNDRDTASEII"/>
</dbReference>
<dbReference type="Gene3D" id="3.50.50.60">
    <property type="entry name" value="FAD/NAD(P)-binding domain"/>
    <property type="match status" value="2"/>
</dbReference>
<dbReference type="GO" id="GO:0016491">
    <property type="term" value="F:oxidoreductase activity"/>
    <property type="evidence" value="ECO:0007669"/>
    <property type="project" value="InterPro"/>
</dbReference>
<proteinExistence type="predicted"/>
<evidence type="ECO:0000256" key="2">
    <source>
        <dbReference type="ARBA" id="ARBA00022630"/>
    </source>
</evidence>
<dbReference type="InterPro" id="IPR016156">
    <property type="entry name" value="FAD/NAD-linked_Rdtase_dimer_sf"/>
</dbReference>
<dbReference type="Proteomes" id="UP000178109">
    <property type="component" value="Unassembled WGS sequence"/>
</dbReference>
<organism evidence="6 7">
    <name type="scientific">Candidatus Komeilibacteria bacterium RIFCSPLOWO2_02_FULL_48_11</name>
    <dbReference type="NCBI Taxonomy" id="1798553"/>
    <lineage>
        <taxon>Bacteria</taxon>
        <taxon>Candidatus Komeiliibacteriota</taxon>
    </lineage>
</organism>
<dbReference type="Pfam" id="PF18267">
    <property type="entry name" value="Rubredoxin_C"/>
    <property type="match status" value="1"/>
</dbReference>
<keyword evidence="2" id="KW-0285">Flavoprotein</keyword>
<evidence type="ECO:0000259" key="4">
    <source>
        <dbReference type="Pfam" id="PF07992"/>
    </source>
</evidence>
<dbReference type="Gene3D" id="3.30.390.30">
    <property type="match status" value="1"/>
</dbReference>
<protein>
    <submittedName>
        <fullName evidence="6">Uncharacterized protein</fullName>
    </submittedName>
</protein>
<dbReference type="Pfam" id="PF07992">
    <property type="entry name" value="Pyr_redox_2"/>
    <property type="match status" value="1"/>
</dbReference>
<evidence type="ECO:0000256" key="3">
    <source>
        <dbReference type="ARBA" id="ARBA00022827"/>
    </source>
</evidence>
<dbReference type="PANTHER" id="PTHR43429">
    <property type="entry name" value="PYRIDINE NUCLEOTIDE-DISULFIDE OXIDOREDUCTASE DOMAIN-CONTAINING"/>
    <property type="match status" value="1"/>
</dbReference>
<feature type="domain" description="NADH-rubredoxin oxidoreductase C-terminal" evidence="5">
    <location>
        <begin position="326"/>
        <end position="384"/>
    </location>
</feature>
<gene>
    <name evidence="6" type="ORF">A3H70_03410</name>
</gene>
<dbReference type="InterPro" id="IPR036188">
    <property type="entry name" value="FAD/NAD-bd_sf"/>
</dbReference>
<feature type="domain" description="FAD/NAD(P)-binding" evidence="4">
    <location>
        <begin position="4"/>
        <end position="300"/>
    </location>
</feature>
<evidence type="ECO:0000313" key="6">
    <source>
        <dbReference type="EMBL" id="OGY92262.1"/>
    </source>
</evidence>
<accession>A0A1G2BT79</accession>
<dbReference type="InterPro" id="IPR050260">
    <property type="entry name" value="FAD-bd_OxRdtase"/>
</dbReference>
<dbReference type="STRING" id="1798553.A3H70_03410"/>
<dbReference type="EMBL" id="MHKO01000025">
    <property type="protein sequence ID" value="OGY92262.1"/>
    <property type="molecule type" value="Genomic_DNA"/>
</dbReference>